<dbReference type="InterPro" id="IPR018511">
    <property type="entry name" value="Hemolysin-typ_Ca-bd_CS"/>
</dbReference>
<sequence>MNTVRERIMPTIKPFEITLNDVNFLLDQLRRTIKVVGYDAQGRPIYGTEDGAGVHQLGIFGSFDPLTVTVTGLDGLVAPVYLGARDAAGLRVLSGIFNNLTGSTGAPGAWLWGSAEDPFPRLTQAEYDHYIDQVTSNPALDTYKAMHPTYVAVADNAAGYADQMATVIDYTPRMITQTISTSFSGAEAAVGVGAASVSASAAGSTVFGSGELLIVSIGGKQTVFEFVSGAAPAANGDLVFVSSDGTVADVLARIQDGLRAHNLDPNATVGLDQSGAHVQVQLSDPSLGDLTIGDYAGLGLGGSFSPALDASSALLRAGVATDTFHETITNRDGSTEAVSETIVRNQNTLPGDPSTSGIFTLFGQFFDHGLDFIDKGGQGSKVIIPLAVTDPLYRAPGANGPADPGVTTMTISRATPDGYTVLDGHGRQLSIAGQDRIWGTADDLKAPGADGVYGTADDVQGAMTRPAATVYTNHTSPYIDQSQSYGSDEQITSLLREWVKDPNTGTWRPGAQLFDGHKTVAYASSTFNELGSATDGTGRGLTNRTVPTLNELRQHVIDTGRDAITWDDVNNYRERDASGKVLDGDAARTGVQAVYTGQALLLDMNPEFDAAHLRPSDNAMVATSVNAAIDALSASLGAAGTLSWVGDVLTLHLTQPVGPMPVGTYTGAYAMAPWVNFANFSITAPDGALYEATSQILLASVGAHYVAGDGRANENFGLTSLHHVFHENHNVQLVNLESEILQGDVHARHGFQELVVAAPNAAVSGGAHIVGPHYEDALGNTVAANAAGATLVASHFEDANGNYSTASGAIAWDQDKLFNATKVINEMEYQHVAIDQYARLVTPDLPEFVTYDSTINADISLEYAQAAFRFGHSQLRETVDTIDPNGVVTKFALEGAFLNPDQFAKVGAADILRGMSEQVSNEVDEFVTPAMQQALLGQSLDLAAINIARGRDLGVPTLNEARKMLHDALVAERQADPTTPHHSNLIVDALNPYTSWADFGSQMIHPDSLVNFIAAYAFDGDLGKAEALIGLQAGTIANGDPQAEGFQLQDAIEFLNNSYHGTNDALLKGQAAFNDIDLWIGGLAEVHVFGGQLGSTFNAVFEDQMERLMDGDRFYYIYRLQNALAIDTDLGHAVIDEQFKDIIERTTGVLHLNGDVMGYADSYIELGKTFVAGQNLLAYKGEQIHNVTGALVTANQGDIKYEDVGGVWTPIKATAESAHNYGGLIAAYAAAHPGAPVGIYSGPGAGIAGNGSIVTKSNADLGFVDHQYMLDIRPNLGENDDGTANQGFDSHEVLSGTDYDDYIQTGNGDDTDYGDKGNDILDGQGGADHLYGGDGQDVLYGGDISDFLDGGAGDDIVYAGTSSGATDIVIGGAGNDKLYGEAGIDELHGDDGDDYIDAGGDTDLAYGDAGNDIMFGGDGPDELRGGTGSDILSGGSGADVLKGESGDDIMMPGIGQSAQQGDSDEALGDVGFDLVSFQDLNVAFDVPADLRNQNLTAAGGAAPFNPFNVLIADTEGLVGTKFDDKIIGDDNANWLIGGSGSDTFDTRIPDTTGSIGGGGNDVFIGDSLRLDTLIGKYAGYTDGAFDANGNAIHGYLGTLTGGLLDSAALKDAQGAPVFEKHFTELLQTKAFQDFTLGQDTGTKGLADTVNFTGKWSEYTIAAVTYNAGNSDGQVVAYKITDNGGLVDDGQGNQIARTNDGVDLVIGVEYLQFSDRTVSLVNSAPVLDLHAFDTSDVRDSFSTASYANQNGSANWATNWAETGDPTTGNIANTGQIRVASNALEFNDGGAGASIQRSVNLAGATSATLTFDVNQPFANRLGANESVAVQFAADGTNFSTVQTISGTTPGGAISPIALVGPFTANAAVRFAVTGGNSSGGVVRVDNIDVAWTKPADDGGSKDYAVTFTEGGSPVAIALNPSIVDDGTVIHSAKVVLTNMQVGDAFNPHAIQGDNITVTTDNSVAGQITLNLTGDDTLAHYQAQLAAVTFSNGSNSPSAVDRVIHVSVNDGLLDSNVATTTVHVTPVNDAPVAGADRIISNIGNVANGIVVPDWALLANDSDTDGPNPLVISGTSNANSLTAAHGASSVTITDTGLTGGNPNGGSFSYTITDGGTAPNSATAAVTLTQQVGATLTGTNNNDVLMDSGTAHTISGGRGDDIVFAGAGDDTITWTASGSVTHIGPLTIPLVGVDGHDYIDGGLGTDTFVLNSTVTGNDPTAQANANVAEVFDIYTRAAAGTQFGVLNAATEIVVTRNGVVAAELANVEELRINTGQGLDTVNIHGNFDPTHLATSTITVNDADGGDTVNIAELSSSHRIVFNTNVNGHVVGDLRPQDVVNTSESPNGGSGEPTGSNGGSDGGSGDDEHAAGGGQTGGGQTGGQSGGDHAGGADDGSAGAVAALLGTAEADLLVARGDSGTVMGLGGDDLIVGTGGADVIQAGAGDDLVRAGVGDDVVMGGAGNDDLFGGAGKDLVIGDAGDDRLFGDVGDDVLEGGAGHDVVYAGAGNDRIIAQAGDGDDIYWGEAGNDSLDFSAVAANLKVDLGSGVDQHGGVISASGEVDTIFGFENFIGGSGNDVIVANAAVNVLDGGGGQNTFVFHAVADASGDVIKGFQPGDVIDLSGIDANAGVAGKQSFVLFAGTTFTSAGQVILTHETVNGEDHTVLAGSTTGGPEADFKITLVGDHALTAANFHNAP</sequence>
<dbReference type="Pfam" id="PF03098">
    <property type="entry name" value="An_peroxidase"/>
    <property type="match status" value="2"/>
</dbReference>
<evidence type="ECO:0008006" key="11">
    <source>
        <dbReference type="Google" id="ProtNLM"/>
    </source>
</evidence>
<reference evidence="9" key="2">
    <citation type="submission" date="2020-09" db="EMBL/GenBank/DDBJ databases">
        <authorList>
            <person name="Sun Q."/>
            <person name="Zhou Y."/>
        </authorList>
    </citation>
    <scope>NUCLEOTIDE SEQUENCE</scope>
    <source>
        <strain evidence="9">CGMCC 1.12214</strain>
    </source>
</reference>
<evidence type="ECO:0000256" key="5">
    <source>
        <dbReference type="ARBA" id="ARBA00023180"/>
    </source>
</evidence>
<dbReference type="SUPFAM" id="SSF48113">
    <property type="entry name" value="Heme-dependent peroxidases"/>
    <property type="match status" value="1"/>
</dbReference>
<evidence type="ECO:0000256" key="4">
    <source>
        <dbReference type="ARBA" id="ARBA00022737"/>
    </source>
</evidence>
<feature type="compositionally biased region" description="Gly residues" evidence="6">
    <location>
        <begin position="2365"/>
        <end position="2388"/>
    </location>
</feature>
<evidence type="ECO:0000256" key="2">
    <source>
        <dbReference type="ARBA" id="ARBA00004613"/>
    </source>
</evidence>
<dbReference type="GO" id="GO:0006979">
    <property type="term" value="P:response to oxidative stress"/>
    <property type="evidence" value="ECO:0007669"/>
    <property type="project" value="InterPro"/>
</dbReference>
<evidence type="ECO:0000256" key="3">
    <source>
        <dbReference type="ARBA" id="ARBA00022525"/>
    </source>
</evidence>
<dbReference type="SUPFAM" id="SSF51120">
    <property type="entry name" value="beta-Roll"/>
    <property type="match status" value="5"/>
</dbReference>
<dbReference type="PANTHER" id="PTHR11475:SF4">
    <property type="entry name" value="CHORION PEROXIDASE"/>
    <property type="match status" value="1"/>
</dbReference>
<dbReference type="PANTHER" id="PTHR11475">
    <property type="entry name" value="OXIDASE/PEROXIDASE"/>
    <property type="match status" value="1"/>
</dbReference>
<dbReference type="PROSITE" id="PS00330">
    <property type="entry name" value="HEMOLYSIN_CALCIUM"/>
    <property type="match status" value="4"/>
</dbReference>
<dbReference type="InterPro" id="IPR011049">
    <property type="entry name" value="Serralysin-like_metalloprot_C"/>
</dbReference>
<feature type="region of interest" description="Disordered" evidence="6">
    <location>
        <begin position="2331"/>
        <end position="2388"/>
    </location>
</feature>
<dbReference type="Pfam" id="PF00353">
    <property type="entry name" value="HemolysinCabind"/>
    <property type="match status" value="9"/>
</dbReference>
<name>A0A917I7N2_9HYPH</name>
<dbReference type="InterPro" id="IPR010255">
    <property type="entry name" value="Haem_peroxidase_sf"/>
</dbReference>
<evidence type="ECO:0000256" key="1">
    <source>
        <dbReference type="ARBA" id="ARBA00001913"/>
    </source>
</evidence>
<dbReference type="GO" id="GO:0005509">
    <property type="term" value="F:calcium ion binding"/>
    <property type="evidence" value="ECO:0007669"/>
    <property type="project" value="InterPro"/>
</dbReference>
<dbReference type="Pfam" id="PF08548">
    <property type="entry name" value="Peptidase_M10_C"/>
    <property type="match status" value="1"/>
</dbReference>
<keyword evidence="10" id="KW-1185">Reference proteome</keyword>
<feature type="domain" description="RapA2 cadherin-like" evidence="8">
    <location>
        <begin position="2015"/>
        <end position="2091"/>
    </location>
</feature>
<keyword evidence="3" id="KW-0964">Secreted</keyword>
<dbReference type="Gene3D" id="1.10.640.10">
    <property type="entry name" value="Haem peroxidase domain superfamily, animal type"/>
    <property type="match status" value="2"/>
</dbReference>
<dbReference type="GO" id="GO:0005615">
    <property type="term" value="C:extracellular space"/>
    <property type="evidence" value="ECO:0007669"/>
    <property type="project" value="InterPro"/>
</dbReference>
<evidence type="ECO:0000313" key="10">
    <source>
        <dbReference type="Proteomes" id="UP000603912"/>
    </source>
</evidence>
<dbReference type="EMBL" id="BMES01000002">
    <property type="protein sequence ID" value="GGH18828.1"/>
    <property type="molecule type" value="Genomic_DNA"/>
</dbReference>
<evidence type="ECO:0000259" key="7">
    <source>
        <dbReference type="Pfam" id="PF08548"/>
    </source>
</evidence>
<dbReference type="InterPro" id="IPR001343">
    <property type="entry name" value="Hemolysn_Ca-bd"/>
</dbReference>
<accession>A0A917I7N2</accession>
<keyword evidence="5" id="KW-0325">Glycoprotein</keyword>
<dbReference type="InterPro" id="IPR037120">
    <property type="entry name" value="Haem_peroxidase_sf_animal"/>
</dbReference>
<comment type="subcellular location">
    <subcellularLocation>
        <location evidence="2">Secreted</location>
    </subcellularLocation>
</comment>
<dbReference type="Gene3D" id="2.150.10.10">
    <property type="entry name" value="Serralysin-like metalloprotease, C-terminal"/>
    <property type="match status" value="4"/>
</dbReference>
<evidence type="ECO:0000259" key="8">
    <source>
        <dbReference type="Pfam" id="PF17803"/>
    </source>
</evidence>
<dbReference type="GO" id="GO:0004601">
    <property type="term" value="F:peroxidase activity"/>
    <property type="evidence" value="ECO:0007669"/>
    <property type="project" value="InterPro"/>
</dbReference>
<dbReference type="PRINTS" id="PR00313">
    <property type="entry name" value="CABNDNGRPT"/>
</dbReference>
<dbReference type="GO" id="GO:0020037">
    <property type="term" value="F:heme binding"/>
    <property type="evidence" value="ECO:0007669"/>
    <property type="project" value="InterPro"/>
</dbReference>
<proteinExistence type="predicted"/>
<evidence type="ECO:0000313" key="9">
    <source>
        <dbReference type="EMBL" id="GGH18828.1"/>
    </source>
</evidence>
<comment type="caution">
    <text evidence="9">The sequence shown here is derived from an EMBL/GenBank/DDBJ whole genome shotgun (WGS) entry which is preliminary data.</text>
</comment>
<dbReference type="Proteomes" id="UP000603912">
    <property type="component" value="Unassembled WGS sequence"/>
</dbReference>
<dbReference type="InterPro" id="IPR013858">
    <property type="entry name" value="Peptidase_M10B_C"/>
</dbReference>
<protein>
    <recommendedName>
        <fullName evidence="11">Ca2+-binding RTX toxin-like protein</fullName>
    </recommendedName>
</protein>
<feature type="compositionally biased region" description="Gly residues" evidence="6">
    <location>
        <begin position="2342"/>
        <end position="2357"/>
    </location>
</feature>
<comment type="cofactor">
    <cofactor evidence="1">
        <name>Ca(2+)</name>
        <dbReference type="ChEBI" id="CHEBI:29108"/>
    </cofactor>
</comment>
<dbReference type="InterPro" id="IPR040853">
    <property type="entry name" value="RapA2_cadherin-like"/>
</dbReference>
<reference evidence="9" key="1">
    <citation type="journal article" date="2014" name="Int. J. Syst. Evol. Microbiol.">
        <title>Complete genome sequence of Corynebacterium casei LMG S-19264T (=DSM 44701T), isolated from a smear-ripened cheese.</title>
        <authorList>
            <consortium name="US DOE Joint Genome Institute (JGI-PGF)"/>
            <person name="Walter F."/>
            <person name="Albersmeier A."/>
            <person name="Kalinowski J."/>
            <person name="Ruckert C."/>
        </authorList>
    </citation>
    <scope>NUCLEOTIDE SEQUENCE</scope>
    <source>
        <strain evidence="9">CGMCC 1.12214</strain>
    </source>
</reference>
<evidence type="ECO:0000256" key="6">
    <source>
        <dbReference type="SAM" id="MobiDB-lite"/>
    </source>
</evidence>
<dbReference type="PROSITE" id="PS50292">
    <property type="entry name" value="PEROXIDASE_3"/>
    <property type="match status" value="1"/>
</dbReference>
<gene>
    <name evidence="9" type="ORF">GCM10007036_21260</name>
</gene>
<dbReference type="Pfam" id="PF17803">
    <property type="entry name" value="Cadherin_4"/>
    <property type="match status" value="1"/>
</dbReference>
<feature type="domain" description="Peptidase M10 serralysin C-terminal" evidence="7">
    <location>
        <begin position="2518"/>
        <end position="2683"/>
    </location>
</feature>
<dbReference type="InterPro" id="IPR019791">
    <property type="entry name" value="Haem_peroxidase_animal"/>
</dbReference>
<keyword evidence="4" id="KW-0677">Repeat</keyword>
<organism evidence="9 10">
    <name type="scientific">Alsobacter metallidurans</name>
    <dbReference type="NCBI Taxonomy" id="340221"/>
    <lineage>
        <taxon>Bacteria</taxon>
        <taxon>Pseudomonadati</taxon>
        <taxon>Pseudomonadota</taxon>
        <taxon>Alphaproteobacteria</taxon>
        <taxon>Hyphomicrobiales</taxon>
        <taxon>Alsobacteraceae</taxon>
        <taxon>Alsobacter</taxon>
    </lineage>
</organism>